<feature type="signal peptide" evidence="2">
    <location>
        <begin position="1"/>
        <end position="21"/>
    </location>
</feature>
<keyword evidence="4" id="KW-1185">Reference proteome</keyword>
<dbReference type="PROSITE" id="PS51257">
    <property type="entry name" value="PROKAR_LIPOPROTEIN"/>
    <property type="match status" value="1"/>
</dbReference>
<protein>
    <submittedName>
        <fullName evidence="3">Uncharacterized protein</fullName>
    </submittedName>
</protein>
<accession>A0A5C7F596</accession>
<dbReference type="EMBL" id="CP144914">
    <property type="protein sequence ID" value="WWD79398.1"/>
    <property type="molecule type" value="Genomic_DNA"/>
</dbReference>
<feature type="compositionally biased region" description="Polar residues" evidence="1">
    <location>
        <begin position="20"/>
        <end position="38"/>
    </location>
</feature>
<feature type="region of interest" description="Disordered" evidence="1">
    <location>
        <begin position="19"/>
        <end position="38"/>
    </location>
</feature>
<dbReference type="OrthoDB" id="2974623at2"/>
<evidence type="ECO:0000313" key="3">
    <source>
        <dbReference type="EMBL" id="WWD79398.1"/>
    </source>
</evidence>
<evidence type="ECO:0000256" key="1">
    <source>
        <dbReference type="SAM" id="MobiDB-lite"/>
    </source>
</evidence>
<feature type="chain" id="PRO_5044096796" evidence="2">
    <location>
        <begin position="22"/>
        <end position="61"/>
    </location>
</feature>
<proteinExistence type="predicted"/>
<dbReference type="Proteomes" id="UP000321816">
    <property type="component" value="Chromosome"/>
</dbReference>
<sequence>MKRLIMFALLAVAAAGCSSEADTSSYDASEYTTSLPSNTGEEVEIFTEERADLYFYFTGVT</sequence>
<evidence type="ECO:0000256" key="2">
    <source>
        <dbReference type="SAM" id="SignalP"/>
    </source>
</evidence>
<name>A0A5C7F596_9BACI</name>
<gene>
    <name evidence="3" type="ORF">FTX54_013385</name>
</gene>
<dbReference type="RefSeq" id="WP_147804488.1">
    <property type="nucleotide sequence ID" value="NZ_CP144914.1"/>
</dbReference>
<dbReference type="KEGG" id="ahal:FTX54_013385"/>
<evidence type="ECO:0000313" key="4">
    <source>
        <dbReference type="Proteomes" id="UP000321816"/>
    </source>
</evidence>
<keyword evidence="2" id="KW-0732">Signal</keyword>
<organism evidence="3 4">
    <name type="scientific">Alkalicoccus halolimnae</name>
    <dbReference type="NCBI Taxonomy" id="1667239"/>
    <lineage>
        <taxon>Bacteria</taxon>
        <taxon>Bacillati</taxon>
        <taxon>Bacillota</taxon>
        <taxon>Bacilli</taxon>
        <taxon>Bacillales</taxon>
        <taxon>Bacillaceae</taxon>
        <taxon>Alkalicoccus</taxon>
    </lineage>
</organism>
<reference evidence="3 4" key="1">
    <citation type="submission" date="2024-01" db="EMBL/GenBank/DDBJ databases">
        <title>Complete Genome Sequence of Alkalicoccus halolimnae BZ-SZ-XJ29T, a Moderately Halophilic Bacterium Isolated from a Salt Lake.</title>
        <authorList>
            <person name="Zhao B."/>
        </authorList>
    </citation>
    <scope>NUCLEOTIDE SEQUENCE [LARGE SCALE GENOMIC DNA]</scope>
    <source>
        <strain evidence="3 4">BZ-SZ-XJ29</strain>
    </source>
</reference>
<dbReference type="AlphaFoldDB" id="A0A5C7F596"/>